<dbReference type="OrthoDB" id="5420630at2"/>
<evidence type="ECO:0000256" key="1">
    <source>
        <dbReference type="SAM" id="Phobius"/>
    </source>
</evidence>
<dbReference type="Pfam" id="PF09928">
    <property type="entry name" value="DUF2160"/>
    <property type="match status" value="1"/>
</dbReference>
<feature type="transmembrane region" description="Helical" evidence="1">
    <location>
        <begin position="12"/>
        <end position="30"/>
    </location>
</feature>
<sequence>MAWMVWTLPTTLFFITIAVLLTGMTVWEVISPTVERKGFLPISTTRGDRFFIGLLAAAYIHLAVVGFTPFSLWSALGASILLMLVLLRWG</sequence>
<evidence type="ECO:0000313" key="3">
    <source>
        <dbReference type="Proteomes" id="UP000198500"/>
    </source>
</evidence>
<keyword evidence="1" id="KW-0472">Membrane</keyword>
<dbReference type="STRING" id="574349.SAMN05443545_105101"/>
<dbReference type="AlphaFoldDB" id="A0A1H3B261"/>
<keyword evidence="1" id="KW-0812">Transmembrane</keyword>
<dbReference type="Proteomes" id="UP000198500">
    <property type="component" value="Unassembled WGS sequence"/>
</dbReference>
<dbReference type="EMBL" id="FNNI01000005">
    <property type="protein sequence ID" value="SDX36022.1"/>
    <property type="molecule type" value="Genomic_DNA"/>
</dbReference>
<organism evidence="2 3">
    <name type="scientific">Aidingimonas halophila</name>
    <dbReference type="NCBI Taxonomy" id="574349"/>
    <lineage>
        <taxon>Bacteria</taxon>
        <taxon>Pseudomonadati</taxon>
        <taxon>Pseudomonadota</taxon>
        <taxon>Gammaproteobacteria</taxon>
        <taxon>Oceanospirillales</taxon>
        <taxon>Halomonadaceae</taxon>
        <taxon>Aidingimonas</taxon>
    </lineage>
</organism>
<accession>A0A1H3B261</accession>
<dbReference type="RefSeq" id="WP_092569481.1">
    <property type="nucleotide sequence ID" value="NZ_BMXH01000003.1"/>
</dbReference>
<proteinExistence type="predicted"/>
<dbReference type="InterPro" id="IPR018678">
    <property type="entry name" value="DUF2160_TM"/>
</dbReference>
<keyword evidence="3" id="KW-1185">Reference proteome</keyword>
<evidence type="ECO:0000313" key="2">
    <source>
        <dbReference type="EMBL" id="SDX36022.1"/>
    </source>
</evidence>
<feature type="transmembrane region" description="Helical" evidence="1">
    <location>
        <begin position="50"/>
        <end position="67"/>
    </location>
</feature>
<gene>
    <name evidence="2" type="ORF">SAMN05443545_105101</name>
</gene>
<reference evidence="2 3" key="1">
    <citation type="submission" date="2016-10" db="EMBL/GenBank/DDBJ databases">
        <authorList>
            <person name="de Groot N.N."/>
        </authorList>
    </citation>
    <scope>NUCLEOTIDE SEQUENCE [LARGE SCALE GENOMIC DNA]</scope>
    <source>
        <strain evidence="2 3">DSM 19219</strain>
    </source>
</reference>
<keyword evidence="1" id="KW-1133">Transmembrane helix</keyword>
<name>A0A1H3B261_9GAMM</name>
<protein>
    <submittedName>
        <fullName evidence="2">Predicted small integral membrane protein</fullName>
    </submittedName>
</protein>